<dbReference type="AlphaFoldDB" id="A0A2I0I447"/>
<organism evidence="2 3">
    <name type="scientific">Punica granatum</name>
    <name type="common">Pomegranate</name>
    <dbReference type="NCBI Taxonomy" id="22663"/>
    <lineage>
        <taxon>Eukaryota</taxon>
        <taxon>Viridiplantae</taxon>
        <taxon>Streptophyta</taxon>
        <taxon>Embryophyta</taxon>
        <taxon>Tracheophyta</taxon>
        <taxon>Spermatophyta</taxon>
        <taxon>Magnoliopsida</taxon>
        <taxon>eudicotyledons</taxon>
        <taxon>Gunneridae</taxon>
        <taxon>Pentapetalae</taxon>
        <taxon>rosids</taxon>
        <taxon>malvids</taxon>
        <taxon>Myrtales</taxon>
        <taxon>Lythraceae</taxon>
        <taxon>Punica</taxon>
    </lineage>
</organism>
<keyword evidence="3" id="KW-1185">Reference proteome</keyword>
<comment type="caution">
    <text evidence="2">The sequence shown here is derived from an EMBL/GenBank/DDBJ whole genome shotgun (WGS) entry which is preliminary data.</text>
</comment>
<protein>
    <submittedName>
        <fullName evidence="2">Uncharacterized protein</fullName>
    </submittedName>
</protein>
<feature type="region of interest" description="Disordered" evidence="1">
    <location>
        <begin position="1"/>
        <end position="72"/>
    </location>
</feature>
<evidence type="ECO:0000256" key="1">
    <source>
        <dbReference type="SAM" id="MobiDB-lite"/>
    </source>
</evidence>
<sequence>MQRGLGCPPSRGRATNAREKESSLAILRPEGRGPPSYPVLGVRGTTRCEPPQPMTGANRSPGPSRVVKNPKEPKDRLIYPEVIYSKYAGFRPSNRSLIDRPMRILIPDHLGI</sequence>
<evidence type="ECO:0000313" key="2">
    <source>
        <dbReference type="EMBL" id="PKI38216.1"/>
    </source>
</evidence>
<dbReference type="Proteomes" id="UP000233551">
    <property type="component" value="Unassembled WGS sequence"/>
</dbReference>
<proteinExistence type="predicted"/>
<dbReference type="EMBL" id="PGOL01004194">
    <property type="protein sequence ID" value="PKI38216.1"/>
    <property type="molecule type" value="Genomic_DNA"/>
</dbReference>
<accession>A0A2I0I447</accession>
<reference evidence="2 3" key="1">
    <citation type="submission" date="2017-11" db="EMBL/GenBank/DDBJ databases">
        <title>De-novo sequencing of pomegranate (Punica granatum L.) genome.</title>
        <authorList>
            <person name="Akparov Z."/>
            <person name="Amiraslanov A."/>
            <person name="Hajiyeva S."/>
            <person name="Abbasov M."/>
            <person name="Kaur K."/>
            <person name="Hamwieh A."/>
            <person name="Solovyev V."/>
            <person name="Salamov A."/>
            <person name="Braich B."/>
            <person name="Kosarev P."/>
            <person name="Mahmoud A."/>
            <person name="Hajiyev E."/>
            <person name="Babayeva S."/>
            <person name="Izzatullayeva V."/>
            <person name="Mammadov A."/>
            <person name="Mammadov A."/>
            <person name="Sharifova S."/>
            <person name="Ojaghi J."/>
            <person name="Eynullazada K."/>
            <person name="Bayramov B."/>
            <person name="Abdulazimova A."/>
            <person name="Shahmuradov I."/>
        </authorList>
    </citation>
    <scope>NUCLEOTIDE SEQUENCE [LARGE SCALE GENOMIC DNA]</scope>
    <source>
        <strain evidence="3">cv. AG2017</strain>
        <tissue evidence="2">Leaf</tissue>
    </source>
</reference>
<gene>
    <name evidence="2" type="ORF">CRG98_041386</name>
</gene>
<name>A0A2I0I447_PUNGR</name>
<evidence type="ECO:0000313" key="3">
    <source>
        <dbReference type="Proteomes" id="UP000233551"/>
    </source>
</evidence>